<feature type="compositionally biased region" description="Low complexity" evidence="1">
    <location>
        <begin position="294"/>
        <end position="313"/>
    </location>
</feature>
<gene>
    <name evidence="2" type="primary">Cnig_chr_II.g7371</name>
    <name evidence="2" type="ORF">B9Z55_007371</name>
</gene>
<feature type="region of interest" description="Disordered" evidence="1">
    <location>
        <begin position="427"/>
        <end position="473"/>
    </location>
</feature>
<evidence type="ECO:0000313" key="2">
    <source>
        <dbReference type="EMBL" id="PIC48380.1"/>
    </source>
</evidence>
<feature type="region of interest" description="Disordered" evidence="1">
    <location>
        <begin position="349"/>
        <end position="370"/>
    </location>
</feature>
<keyword evidence="3" id="KW-1185">Reference proteome</keyword>
<feature type="region of interest" description="Disordered" evidence="1">
    <location>
        <begin position="193"/>
        <end position="315"/>
    </location>
</feature>
<dbReference type="EMBL" id="PDUG01000002">
    <property type="protein sequence ID" value="PIC48380.1"/>
    <property type="molecule type" value="Genomic_DNA"/>
</dbReference>
<reference evidence="3" key="1">
    <citation type="submission" date="2017-10" db="EMBL/GenBank/DDBJ databases">
        <title>Rapid genome shrinkage in a self-fertile nematode reveals novel sperm competition proteins.</title>
        <authorList>
            <person name="Yin D."/>
            <person name="Schwarz E.M."/>
            <person name="Thomas C.G."/>
            <person name="Felde R.L."/>
            <person name="Korf I.F."/>
            <person name="Cutter A.D."/>
            <person name="Schartner C.M."/>
            <person name="Ralston E.J."/>
            <person name="Meyer B.J."/>
            <person name="Haag E.S."/>
        </authorList>
    </citation>
    <scope>NUCLEOTIDE SEQUENCE [LARGE SCALE GENOMIC DNA]</scope>
    <source>
        <strain evidence="3">JU1422</strain>
    </source>
</reference>
<feature type="region of interest" description="Disordered" evidence="1">
    <location>
        <begin position="1"/>
        <end position="26"/>
    </location>
</feature>
<name>A0A2G5V9G8_9PELO</name>
<dbReference type="OrthoDB" id="10678682at2759"/>
<proteinExistence type="predicted"/>
<feature type="region of interest" description="Disordered" evidence="1">
    <location>
        <begin position="511"/>
        <end position="534"/>
    </location>
</feature>
<comment type="caution">
    <text evidence="2">The sequence shown here is derived from an EMBL/GenBank/DDBJ whole genome shotgun (WGS) entry which is preliminary data.</text>
</comment>
<dbReference type="AlphaFoldDB" id="A0A2G5V9G8"/>
<feature type="compositionally biased region" description="Polar residues" evidence="1">
    <location>
        <begin position="262"/>
        <end position="283"/>
    </location>
</feature>
<evidence type="ECO:0000256" key="1">
    <source>
        <dbReference type="SAM" id="MobiDB-lite"/>
    </source>
</evidence>
<feature type="compositionally biased region" description="Basic and acidic residues" evidence="1">
    <location>
        <begin position="431"/>
        <end position="473"/>
    </location>
</feature>
<dbReference type="Proteomes" id="UP000230233">
    <property type="component" value="Chromosome II"/>
</dbReference>
<organism evidence="2 3">
    <name type="scientific">Caenorhabditis nigoni</name>
    <dbReference type="NCBI Taxonomy" id="1611254"/>
    <lineage>
        <taxon>Eukaryota</taxon>
        <taxon>Metazoa</taxon>
        <taxon>Ecdysozoa</taxon>
        <taxon>Nematoda</taxon>
        <taxon>Chromadorea</taxon>
        <taxon>Rhabditida</taxon>
        <taxon>Rhabditina</taxon>
        <taxon>Rhabditomorpha</taxon>
        <taxon>Rhabditoidea</taxon>
        <taxon>Rhabditidae</taxon>
        <taxon>Peloderinae</taxon>
        <taxon>Caenorhabditis</taxon>
    </lineage>
</organism>
<accession>A0A2G5V9G8</accession>
<feature type="compositionally biased region" description="Polar residues" evidence="1">
    <location>
        <begin position="205"/>
        <end position="219"/>
    </location>
</feature>
<feature type="compositionally biased region" description="Basic and acidic residues" evidence="1">
    <location>
        <begin position="511"/>
        <end position="527"/>
    </location>
</feature>
<protein>
    <submittedName>
        <fullName evidence="2">Uncharacterized protein</fullName>
    </submittedName>
</protein>
<evidence type="ECO:0000313" key="3">
    <source>
        <dbReference type="Proteomes" id="UP000230233"/>
    </source>
</evidence>
<sequence>MPRKYVRKNPAPGQADPMRGNGGRPAEFSYDFLTLQPSSGTNGTPQFLRPTPTAPAFPWPGPNGVAVMGPNGPMMVPNGHPLPAMQHGRNHPMPMIPMTPFTAFGGQMWHGPPFGFPPTRGLLQAPPTPSWIPTPATTPLLQAPPTSNRMPAPPTPNWIPAPSPQHSATGAGPSVQNRANGFGTIGAPGPIGNDGPQTPRVAQVHHSTNTPTRIHQHPSQAADERQGASIPNPMHFFGTTGASGPTGYDAPPVLQLGPIAESSDSSNQIRSAPLSTGSSTNPAAGSLGAPISHSSSGIAPSAAKSAPSASGAPLLHSRSSIGASTAASLEAQLQDLSVSAHAPAPSIPAPLPIETVRAPAPNPATPPRDDLRLAASRSSRFFPYTPPTEQQQRRKMLLGMESQIEMKKLQDVDDFWTAACLNDEKMLEEEEKQREEEAASRRQAKMEEAKKEAAEIKEQRKKSKEEGSLMTVERMKEGWRLDQVMKTLWKLDGEARLKFIAEELEALKKALKKDKEEKEKKDKKDDDGPSTSGS</sequence>